<dbReference type="GO" id="GO:0032993">
    <property type="term" value="C:protein-DNA complex"/>
    <property type="evidence" value="ECO:0007669"/>
    <property type="project" value="TreeGrafter"/>
</dbReference>
<feature type="domain" description="HhH-GPD" evidence="4">
    <location>
        <begin position="51"/>
        <end position="204"/>
    </location>
</feature>
<evidence type="ECO:0000256" key="1">
    <source>
        <dbReference type="ARBA" id="ARBA00010817"/>
    </source>
</evidence>
<dbReference type="Gene3D" id="1.10.340.30">
    <property type="entry name" value="Hypothetical protein, domain 2"/>
    <property type="match status" value="1"/>
</dbReference>
<comment type="similarity">
    <text evidence="1">Belongs to the alkylbase DNA glycosidase AlkA family.</text>
</comment>
<dbReference type="EMBL" id="CAEZYK010000016">
    <property type="protein sequence ID" value="CAB4718646.1"/>
    <property type="molecule type" value="Genomic_DNA"/>
</dbReference>
<protein>
    <submittedName>
        <fullName evidence="5">Unannotated protein</fullName>
    </submittedName>
</protein>
<dbReference type="InterPro" id="IPR003265">
    <property type="entry name" value="HhH-GPD_domain"/>
</dbReference>
<dbReference type="Pfam" id="PF00730">
    <property type="entry name" value="HhH-GPD"/>
    <property type="match status" value="1"/>
</dbReference>
<dbReference type="CDD" id="cd00056">
    <property type="entry name" value="ENDO3c"/>
    <property type="match status" value="1"/>
</dbReference>
<dbReference type="GO" id="GO:0032131">
    <property type="term" value="F:alkylated DNA binding"/>
    <property type="evidence" value="ECO:0007669"/>
    <property type="project" value="TreeGrafter"/>
</dbReference>
<dbReference type="AlphaFoldDB" id="A0A6J6R6J8"/>
<dbReference type="GO" id="GO:0043916">
    <property type="term" value="F:DNA-7-methylguanine glycosylase activity"/>
    <property type="evidence" value="ECO:0007669"/>
    <property type="project" value="TreeGrafter"/>
</dbReference>
<dbReference type="GO" id="GO:0006307">
    <property type="term" value="P:DNA alkylation repair"/>
    <property type="evidence" value="ECO:0007669"/>
    <property type="project" value="TreeGrafter"/>
</dbReference>
<dbReference type="PANTHER" id="PTHR43003:SF5">
    <property type="entry name" value="DNA-3-METHYLADENINE GLYCOSYLASE"/>
    <property type="match status" value="1"/>
</dbReference>
<dbReference type="GO" id="GO:0008725">
    <property type="term" value="F:DNA-3-methyladenine glycosylase activity"/>
    <property type="evidence" value="ECO:0007669"/>
    <property type="project" value="TreeGrafter"/>
</dbReference>
<evidence type="ECO:0000259" key="4">
    <source>
        <dbReference type="SMART" id="SM00478"/>
    </source>
</evidence>
<dbReference type="Gene3D" id="1.10.1670.40">
    <property type="match status" value="1"/>
</dbReference>
<evidence type="ECO:0000256" key="3">
    <source>
        <dbReference type="ARBA" id="ARBA00023204"/>
    </source>
</evidence>
<name>A0A6J6R6J8_9ZZZZ</name>
<keyword evidence="2" id="KW-0227">DNA damage</keyword>
<dbReference type="FunFam" id="1.10.340.30:FF:000004">
    <property type="entry name" value="DNA-3-methyladenine glycosylase II"/>
    <property type="match status" value="1"/>
</dbReference>
<dbReference type="GO" id="GO:0006285">
    <property type="term" value="P:base-excision repair, AP site formation"/>
    <property type="evidence" value="ECO:0007669"/>
    <property type="project" value="TreeGrafter"/>
</dbReference>
<reference evidence="5" key="1">
    <citation type="submission" date="2020-05" db="EMBL/GenBank/DDBJ databases">
        <authorList>
            <person name="Chiriac C."/>
            <person name="Salcher M."/>
            <person name="Ghai R."/>
            <person name="Kavagutti S V."/>
        </authorList>
    </citation>
    <scope>NUCLEOTIDE SEQUENCE</scope>
</reference>
<dbReference type="InterPro" id="IPR051912">
    <property type="entry name" value="Alkylbase_DNA_Glycosylase/TA"/>
</dbReference>
<accession>A0A6J6R6J8</accession>
<evidence type="ECO:0000313" key="5">
    <source>
        <dbReference type="EMBL" id="CAB4718646.1"/>
    </source>
</evidence>
<organism evidence="5">
    <name type="scientific">freshwater metagenome</name>
    <dbReference type="NCBI Taxonomy" id="449393"/>
    <lineage>
        <taxon>unclassified sequences</taxon>
        <taxon>metagenomes</taxon>
        <taxon>ecological metagenomes</taxon>
    </lineage>
</organism>
<evidence type="ECO:0000256" key="2">
    <source>
        <dbReference type="ARBA" id="ARBA00022763"/>
    </source>
</evidence>
<proteinExistence type="inferred from homology"/>
<dbReference type="GO" id="GO:0005737">
    <property type="term" value="C:cytoplasm"/>
    <property type="evidence" value="ECO:0007669"/>
    <property type="project" value="TreeGrafter"/>
</dbReference>
<gene>
    <name evidence="5" type="ORF">UFOPK2683_00445</name>
</gene>
<keyword evidence="3" id="KW-0234">DNA repair</keyword>
<sequence>MRIRRELHEAAATLSAADKAMKETIARIGLPDFARGRRSQDHFAHLVRAICGQQLSGAAAATIHGRVVSALGGTVSPEVTVATSVEKLRAAGLSMAKVRAVQDLAERVLSGELELNRVARMPDDEVISTLTQVRGIGPWTAEMFLMFQLGRLNVWPTTDLGVRKGYALIHGLALPPESKELELLGDDYRPFRSVAAWYCWRALDDK</sequence>
<dbReference type="SMART" id="SM00478">
    <property type="entry name" value="ENDO3c"/>
    <property type="match status" value="1"/>
</dbReference>
<dbReference type="PANTHER" id="PTHR43003">
    <property type="entry name" value="DNA-3-METHYLADENINE GLYCOSYLASE"/>
    <property type="match status" value="1"/>
</dbReference>
<dbReference type="SUPFAM" id="SSF48150">
    <property type="entry name" value="DNA-glycosylase"/>
    <property type="match status" value="1"/>
</dbReference>
<dbReference type="InterPro" id="IPR011257">
    <property type="entry name" value="DNA_glycosylase"/>
</dbReference>